<feature type="transmembrane region" description="Helical" evidence="1">
    <location>
        <begin position="107"/>
        <end position="126"/>
    </location>
</feature>
<evidence type="ECO:0000313" key="2">
    <source>
        <dbReference type="EMBL" id="MBO3731858.1"/>
    </source>
</evidence>
<name>A0ABS3TZB7_9ACTN</name>
<gene>
    <name evidence="2" type="ORF">J5V16_03430</name>
</gene>
<dbReference type="Proteomes" id="UP000681341">
    <property type="component" value="Unassembled WGS sequence"/>
</dbReference>
<evidence type="ECO:0000313" key="3">
    <source>
        <dbReference type="Proteomes" id="UP000681341"/>
    </source>
</evidence>
<dbReference type="RefSeq" id="WP_208494609.1">
    <property type="nucleotide sequence ID" value="NZ_JAGFNP010000002.1"/>
</dbReference>
<proteinExistence type="predicted"/>
<dbReference type="EMBL" id="JAGFNP010000002">
    <property type="protein sequence ID" value="MBO3731858.1"/>
    <property type="molecule type" value="Genomic_DNA"/>
</dbReference>
<feature type="transmembrane region" description="Helical" evidence="1">
    <location>
        <begin position="132"/>
        <end position="155"/>
    </location>
</feature>
<keyword evidence="1" id="KW-0472">Membrane</keyword>
<accession>A0ABS3TZB7</accession>
<organism evidence="2 3">
    <name type="scientific">Glycomyces niveus</name>
    <dbReference type="NCBI Taxonomy" id="2820287"/>
    <lineage>
        <taxon>Bacteria</taxon>
        <taxon>Bacillati</taxon>
        <taxon>Actinomycetota</taxon>
        <taxon>Actinomycetes</taxon>
        <taxon>Glycomycetales</taxon>
        <taxon>Glycomycetaceae</taxon>
        <taxon>Glycomyces</taxon>
    </lineage>
</organism>
<evidence type="ECO:0008006" key="4">
    <source>
        <dbReference type="Google" id="ProtNLM"/>
    </source>
</evidence>
<protein>
    <recommendedName>
        <fullName evidence="4">DUF624 domain-containing protein</fullName>
    </recommendedName>
</protein>
<keyword evidence="1" id="KW-1133">Transmembrane helix</keyword>
<evidence type="ECO:0000256" key="1">
    <source>
        <dbReference type="SAM" id="Phobius"/>
    </source>
</evidence>
<feature type="transmembrane region" description="Helical" evidence="1">
    <location>
        <begin position="167"/>
        <end position="193"/>
    </location>
</feature>
<feature type="transmembrane region" description="Helical" evidence="1">
    <location>
        <begin position="199"/>
        <end position="218"/>
    </location>
</feature>
<feature type="transmembrane region" description="Helical" evidence="1">
    <location>
        <begin position="54"/>
        <end position="74"/>
    </location>
</feature>
<feature type="transmembrane region" description="Helical" evidence="1">
    <location>
        <begin position="20"/>
        <end position="42"/>
    </location>
</feature>
<keyword evidence="1" id="KW-0812">Transmembrane</keyword>
<reference evidence="2 3" key="1">
    <citation type="submission" date="2021-03" db="EMBL/GenBank/DDBJ databases">
        <title>Glycomyces sp. nov., a novel actinomycete isolated from soil.</title>
        <authorList>
            <person name="Yang X."/>
            <person name="Xu X."/>
        </authorList>
    </citation>
    <scope>NUCLEOTIDE SEQUENCE [LARGE SCALE GENOMIC DNA]</scope>
    <source>
        <strain evidence="2 3">NEAU-S30</strain>
    </source>
</reference>
<keyword evidence="3" id="KW-1185">Reference proteome</keyword>
<sequence length="233" mass="24000">MSTIGAARGLFAYDGRLARVLLAVFQCFAISALFLLTALPAIVVDQASGRISHAAIWLGVLAALPIGPGAYAVLAGMRGFIAEHGYQGRLFKRFWSDFATGTARLRWLWAGAAAMELLLAYNAALYGDGDGAFLAVTAGGVLVAAAVVAVCCVALQGASGRPLEVLTLALHAAAARPLAPLAWLAVLAAALVATQLPVFGANLSLFLPALAVWTLLTANRVTGFDRKAAALIG</sequence>
<comment type="caution">
    <text evidence="2">The sequence shown here is derived from an EMBL/GenBank/DDBJ whole genome shotgun (WGS) entry which is preliminary data.</text>
</comment>